<gene>
    <name evidence="1" type="ORF">KB449_07120</name>
</gene>
<keyword evidence="2" id="KW-1185">Reference proteome</keyword>
<dbReference type="Proteomes" id="UP001161691">
    <property type="component" value="Unassembled WGS sequence"/>
</dbReference>
<organism evidence="1 2">
    <name type="scientific">Cohnella hashimotonis</name>
    <dbReference type="NCBI Taxonomy" id="2826895"/>
    <lineage>
        <taxon>Bacteria</taxon>
        <taxon>Bacillati</taxon>
        <taxon>Bacillota</taxon>
        <taxon>Bacilli</taxon>
        <taxon>Bacillales</taxon>
        <taxon>Paenibacillaceae</taxon>
        <taxon>Cohnella</taxon>
    </lineage>
</organism>
<evidence type="ECO:0008006" key="3">
    <source>
        <dbReference type="Google" id="ProtNLM"/>
    </source>
</evidence>
<reference evidence="1" key="1">
    <citation type="submission" date="2023-04" db="EMBL/GenBank/DDBJ databases">
        <title>Comparative genomic analysis of Cohnella hashimotonis sp. nov., isolated from the International Space Station.</title>
        <authorList>
            <person name="Venkateswaran K."/>
            <person name="Simpson A."/>
        </authorList>
    </citation>
    <scope>NUCLEOTIDE SEQUENCE</scope>
    <source>
        <strain evidence="1">F6_2S_P_1</strain>
    </source>
</reference>
<evidence type="ECO:0000313" key="2">
    <source>
        <dbReference type="Proteomes" id="UP001161691"/>
    </source>
</evidence>
<name>A0ABT6TD82_9BACL</name>
<sequence>MNEPNDPKWYDQLKGEPLRERNFKETLAARIKERTVMPESRGPTYRRVTAASLTAAVAASCAIFYAGLSDSQTHVILDKPESGQITSAIGIEGPIGIKFGPAILADGRTEAQAYDEDNRRDLTWILPGEHAKLQFWSVRYGDDAYKFGADYYDKDGSSGEWNLLATANFTDTAEESRLSKAGLLAHTFDLEGVTVIAGQLGDDISSVNLKKADGTQTNAEITQNEDGRFWFAIVDGSANDYKLQTSDKEGKIMSDPKGQN</sequence>
<evidence type="ECO:0000313" key="1">
    <source>
        <dbReference type="EMBL" id="MDI4644729.1"/>
    </source>
</evidence>
<comment type="caution">
    <text evidence="1">The sequence shown here is derived from an EMBL/GenBank/DDBJ whole genome shotgun (WGS) entry which is preliminary data.</text>
</comment>
<dbReference type="EMBL" id="JAGRPV010000001">
    <property type="protein sequence ID" value="MDI4644729.1"/>
    <property type="molecule type" value="Genomic_DNA"/>
</dbReference>
<dbReference type="RefSeq" id="WP_282907716.1">
    <property type="nucleotide sequence ID" value="NZ_JAGRPV010000001.1"/>
</dbReference>
<protein>
    <recommendedName>
        <fullName evidence="3">DUF4179 domain-containing protein</fullName>
    </recommendedName>
</protein>
<accession>A0ABT6TD82</accession>
<proteinExistence type="predicted"/>